<keyword evidence="2" id="KW-0378">Hydrolase</keyword>
<dbReference type="PANTHER" id="PTHR30134">
    <property type="entry name" value="HYDROGENASE PROTEIN ASSEMBLY PROTEIN, NICKEL CHAPERONE"/>
    <property type="match status" value="1"/>
</dbReference>
<dbReference type="GO" id="GO:0008270">
    <property type="term" value="F:zinc ion binding"/>
    <property type="evidence" value="ECO:0007669"/>
    <property type="project" value="TreeGrafter"/>
</dbReference>
<dbReference type="GO" id="GO:0051604">
    <property type="term" value="P:protein maturation"/>
    <property type="evidence" value="ECO:0007669"/>
    <property type="project" value="InterPro"/>
</dbReference>
<gene>
    <name evidence="5" type="primary">hypB</name>
    <name evidence="5" type="ORF">IQ235_11045</name>
</gene>
<evidence type="ECO:0000313" key="6">
    <source>
        <dbReference type="Proteomes" id="UP000621799"/>
    </source>
</evidence>
<dbReference type="SUPFAM" id="SSF52540">
    <property type="entry name" value="P-loop containing nucleoside triphosphate hydrolases"/>
    <property type="match status" value="1"/>
</dbReference>
<keyword evidence="3" id="KW-0342">GTP-binding</keyword>
<evidence type="ECO:0000313" key="5">
    <source>
        <dbReference type="EMBL" id="MBE9041316.1"/>
    </source>
</evidence>
<name>A0A928VWA2_9CYAN</name>
<dbReference type="NCBIfam" id="TIGR00073">
    <property type="entry name" value="hypB"/>
    <property type="match status" value="1"/>
</dbReference>
<dbReference type="PANTHER" id="PTHR30134:SF2">
    <property type="entry name" value="HYDROGENASE MATURATION FACTOR HYPB"/>
    <property type="match status" value="1"/>
</dbReference>
<dbReference type="Gene3D" id="3.40.50.300">
    <property type="entry name" value="P-loop containing nucleotide triphosphate hydrolases"/>
    <property type="match status" value="1"/>
</dbReference>
<evidence type="ECO:0000256" key="2">
    <source>
        <dbReference type="ARBA" id="ARBA00022801"/>
    </source>
</evidence>
<dbReference type="PIRSF" id="PIRSF005624">
    <property type="entry name" value="Ni-bind_GTPase"/>
    <property type="match status" value="1"/>
</dbReference>
<evidence type="ECO:0000256" key="4">
    <source>
        <dbReference type="SAM" id="MobiDB-lite"/>
    </source>
</evidence>
<dbReference type="AlphaFoldDB" id="A0A928VWA2"/>
<dbReference type="InterPro" id="IPR004392">
    <property type="entry name" value="Hyd_mat_HypB"/>
</dbReference>
<dbReference type="Proteomes" id="UP000621799">
    <property type="component" value="Unassembled WGS sequence"/>
</dbReference>
<keyword evidence="1" id="KW-0547">Nucleotide-binding</keyword>
<dbReference type="GO" id="GO:0016151">
    <property type="term" value="F:nickel cation binding"/>
    <property type="evidence" value="ECO:0007669"/>
    <property type="project" value="InterPro"/>
</dbReference>
<organism evidence="5 6">
    <name type="scientific">Zarconia navalis LEGE 11467</name>
    <dbReference type="NCBI Taxonomy" id="1828826"/>
    <lineage>
        <taxon>Bacteria</taxon>
        <taxon>Bacillati</taxon>
        <taxon>Cyanobacteriota</taxon>
        <taxon>Cyanophyceae</taxon>
        <taxon>Oscillatoriophycideae</taxon>
        <taxon>Oscillatoriales</taxon>
        <taxon>Oscillatoriales incertae sedis</taxon>
        <taxon>Zarconia</taxon>
        <taxon>Zarconia navalis</taxon>
    </lineage>
</organism>
<reference evidence="5" key="1">
    <citation type="submission" date="2020-10" db="EMBL/GenBank/DDBJ databases">
        <authorList>
            <person name="Castelo-Branco R."/>
            <person name="Eusebio N."/>
            <person name="Adriana R."/>
            <person name="Vieira A."/>
            <person name="Brugerolle De Fraissinette N."/>
            <person name="Rezende De Castro R."/>
            <person name="Schneider M.P."/>
            <person name="Vasconcelos V."/>
            <person name="Leao P.N."/>
        </authorList>
    </citation>
    <scope>NUCLEOTIDE SEQUENCE</scope>
    <source>
        <strain evidence="5">LEGE 11467</strain>
    </source>
</reference>
<dbReference type="InterPro" id="IPR027417">
    <property type="entry name" value="P-loop_NTPase"/>
</dbReference>
<dbReference type="RefSeq" id="WP_264321530.1">
    <property type="nucleotide sequence ID" value="NZ_JADEXN010000179.1"/>
</dbReference>
<evidence type="ECO:0000256" key="1">
    <source>
        <dbReference type="ARBA" id="ARBA00022741"/>
    </source>
</evidence>
<sequence length="254" mass="27568">MYSTLSDALESAGTDNPRGGADRNRAQFDRWGITCLALIGSPSVGTTVLLERTLASLKNQLEVAAIAGGTLSEIEADRLRLQGVPVLAARADISSHLNSQTIAEGLRQFEHQYTPSNFDLVWVERALDLVDPDGMAVGEHLKVALLEVTGGEDRLLEYAAVLREAHCILLTKIDLVCDVDLNGVEINIERLMTNVRQIAPNTTILPISTKTGAGFEAWLNWIRLQVALRSQSDKAARHEMAAVGNLSGSKSTQR</sequence>
<accession>A0A928VWA2</accession>
<evidence type="ECO:0000256" key="3">
    <source>
        <dbReference type="ARBA" id="ARBA00023134"/>
    </source>
</evidence>
<dbReference type="EMBL" id="JADEXN010000179">
    <property type="protein sequence ID" value="MBE9041316.1"/>
    <property type="molecule type" value="Genomic_DNA"/>
</dbReference>
<dbReference type="GO" id="GO:0003924">
    <property type="term" value="F:GTPase activity"/>
    <property type="evidence" value="ECO:0007669"/>
    <property type="project" value="InterPro"/>
</dbReference>
<dbReference type="GO" id="GO:0005525">
    <property type="term" value="F:GTP binding"/>
    <property type="evidence" value="ECO:0007669"/>
    <property type="project" value="UniProtKB-KW"/>
</dbReference>
<comment type="caution">
    <text evidence="5">The sequence shown here is derived from an EMBL/GenBank/DDBJ whole genome shotgun (WGS) entry which is preliminary data.</text>
</comment>
<proteinExistence type="predicted"/>
<keyword evidence="6" id="KW-1185">Reference proteome</keyword>
<protein>
    <submittedName>
        <fullName evidence="5">Hydrogenase nickel incorporation protein HypB</fullName>
    </submittedName>
</protein>
<feature type="region of interest" description="Disordered" evidence="4">
    <location>
        <begin position="1"/>
        <end position="23"/>
    </location>
</feature>